<dbReference type="Gene3D" id="3.60.10.10">
    <property type="entry name" value="Endonuclease/exonuclease/phosphatase"/>
    <property type="match status" value="1"/>
</dbReference>
<protein>
    <submittedName>
        <fullName evidence="3">Reverse transcriptase</fullName>
    </submittedName>
</protein>
<feature type="domain" description="Reverse transcriptase" evidence="2">
    <location>
        <begin position="486"/>
        <end position="739"/>
    </location>
</feature>
<evidence type="ECO:0000313" key="3">
    <source>
        <dbReference type="EMBL" id="BAD04856.1"/>
    </source>
</evidence>
<evidence type="ECO:0000259" key="2">
    <source>
        <dbReference type="PROSITE" id="PS50878"/>
    </source>
</evidence>
<dbReference type="AlphaFoldDB" id="Q76B34"/>
<keyword evidence="3" id="KW-0695">RNA-directed DNA polymerase</keyword>
<dbReference type="GO" id="GO:0003964">
    <property type="term" value="F:RNA-directed DNA polymerase activity"/>
    <property type="evidence" value="ECO:0007669"/>
    <property type="project" value="UniProtKB-KW"/>
</dbReference>
<dbReference type="SUPFAM" id="SSF56672">
    <property type="entry name" value="DNA/RNA polymerases"/>
    <property type="match status" value="1"/>
</dbReference>
<dbReference type="Pfam" id="PF00078">
    <property type="entry name" value="RVT_1"/>
    <property type="match status" value="1"/>
</dbReference>
<name>Q76B34_TAKRU</name>
<dbReference type="InterPro" id="IPR005135">
    <property type="entry name" value="Endo/exonuclease/phosphatase"/>
</dbReference>
<dbReference type="Pfam" id="PF13966">
    <property type="entry name" value="zf-RVT"/>
    <property type="match status" value="1"/>
</dbReference>
<organism evidence="3">
    <name type="scientific">Takifugu rubripes</name>
    <name type="common">Japanese pufferfish</name>
    <name type="synonym">Fugu rubripes</name>
    <dbReference type="NCBI Taxonomy" id="31033"/>
    <lineage>
        <taxon>Eukaryota</taxon>
        <taxon>Metazoa</taxon>
        <taxon>Chordata</taxon>
        <taxon>Craniata</taxon>
        <taxon>Vertebrata</taxon>
        <taxon>Euteleostomi</taxon>
        <taxon>Actinopterygii</taxon>
        <taxon>Neopterygii</taxon>
        <taxon>Teleostei</taxon>
        <taxon>Neoteleostei</taxon>
        <taxon>Acanthomorphata</taxon>
        <taxon>Eupercaria</taxon>
        <taxon>Tetraodontiformes</taxon>
        <taxon>Tetradontoidea</taxon>
        <taxon>Tetraodontidae</taxon>
        <taxon>Takifugu</taxon>
    </lineage>
</organism>
<dbReference type="CDD" id="cd01650">
    <property type="entry name" value="RT_nLTR_like"/>
    <property type="match status" value="1"/>
</dbReference>
<feature type="region of interest" description="Disordered" evidence="1">
    <location>
        <begin position="1130"/>
        <end position="1154"/>
    </location>
</feature>
<dbReference type="InterPro" id="IPR043502">
    <property type="entry name" value="DNA/RNA_pol_sf"/>
</dbReference>
<proteinExistence type="predicted"/>
<dbReference type="InterPro" id="IPR036691">
    <property type="entry name" value="Endo/exonu/phosph_ase_sf"/>
</dbReference>
<accession>Q76B34</accession>
<reference evidence="3" key="1">
    <citation type="journal article" date="2004" name="Mol. Biol. Evol.">
        <title>Cross-genome screening of novel sequence-specific non-LTR retrotransposons: various multicopy RNA genes and microsatellites are selected as targets.</title>
        <authorList>
            <person name="Kojima K.K."/>
            <person name="Fujiwara H."/>
        </authorList>
    </citation>
    <scope>NUCLEOTIDE SEQUENCE</scope>
</reference>
<keyword evidence="3" id="KW-0808">Transferase</keyword>
<dbReference type="EMBL" id="AB111947">
    <property type="protein sequence ID" value="BAD04856.1"/>
    <property type="molecule type" value="Genomic_DNA"/>
</dbReference>
<dbReference type="CDD" id="cd09076">
    <property type="entry name" value="L1-EN"/>
    <property type="match status" value="1"/>
</dbReference>
<gene>
    <name evidence="3" type="primary">ORF2</name>
</gene>
<dbReference type="PROSITE" id="PS50878">
    <property type="entry name" value="RT_POL"/>
    <property type="match status" value="1"/>
</dbReference>
<dbReference type="Pfam" id="PF03372">
    <property type="entry name" value="Exo_endo_phos"/>
    <property type="match status" value="1"/>
</dbReference>
<dbReference type="InterPro" id="IPR000477">
    <property type="entry name" value="RT_dom"/>
</dbReference>
<keyword evidence="3" id="KW-0548">Nucleotidyltransferase</keyword>
<dbReference type="SUPFAM" id="SSF56219">
    <property type="entry name" value="DNase I-like"/>
    <property type="match status" value="1"/>
</dbReference>
<evidence type="ECO:0000256" key="1">
    <source>
        <dbReference type="SAM" id="MobiDB-lite"/>
    </source>
</evidence>
<sequence length="1154" mass="131670">MTLNISTINVRSVRSRVRAQSVLSFLSSFKSDVFLLQECGLPFLNHYRQWEEMWPQTSLWSGSNENRNDGVAILIKNPQVLVKGSTVVKNGRALLTHLTFMGQDFKILNIYGFNEKNDRYDLLEDLQSHMLGRVPLVVGGDFNCILSRKDRRRTGEDFKVDKTSVLLQGICRDFKLQDCFKTMHPREEGFTWFSGDGTRASRIDYVFTRDCPATDARLTPVFFSDHLMLSCTLSLPSGVTSGSGLWKLNCSLLEDRELVRQYREQYKEWQTLQDFYDTRAHWWEMVKGRTRTFFRQAGKEKKNRETRRMMGLQKRLQRYFNLNQQGIDFNEEIKQVKKEMSVLSEIQSKGVILRSKEREIEEGEKCTRYFFKKIINKGGTITKLTKENGCTTETIDEIKETIESFYEKLYKEKHVQIDTMNEILKFLNKTVNNSVLLSQDFTLLELNNSLCSFKTGKSPGQDGLPVEFYLTFWDLLAPDLITVFMEFEGLDRLPDSFRVGIVTLLHKQKDKTELKNWRPITLLNVDCKLFSRLLATRMSTFLEEVIDPDQACAIPGRKITDSLVLIRDTICYARDRNMRLVVLNLDFEKAFDRVSHQYLFQVLQKMGFPERFVAWVGLLYRDITSRILFNGHLTKAVDINCGVRQGCPLSALLYVICIEPLAQILRRDKRINGVQVPGSGGLETRCILYMDDVNVLCTDLLSVNRTLDLTDWFGRASGSKLNKEKTRAQFHGPWTATDMTGLPLTVTQTDQKILGVKFDREGGGKTNWPDMVGKVRQKLGFWGLRGLTMEGKVLITKAVILPLLLLISSVFFPPRSVILELERAIFYFLWGSKMEKLKRAIMKKTKEKGGKDVPDLHLFLGARFTAIHVGIVTAPSKNPKTAAMARFWMGTYLRKLKIEPVNLSVPVSFNLPTAYSFIQRFLVHFNVENEELHILTNHRSLISVVQEREPVSPVRGLALGEPSTVWRNVNHPALPNRLRDLSWMVAHEILPVRSVMHSRGMAAHATCPRPGCGAPESVRHLLWECSAAKDQWAMAGSLKFPYLPAREVLTAQLVLYGVSPTVIPPKDFAKQWLTLAAIKDATWTSRNLLVRKHMQIPPVAVIRMAAAMVQGAGTAGGRPRTPPQRRIASVPIRTKEPELHSKGQGSSGLALRVR</sequence>
<dbReference type="InterPro" id="IPR026960">
    <property type="entry name" value="RVT-Znf"/>
</dbReference>
<dbReference type="PANTHER" id="PTHR19446">
    <property type="entry name" value="REVERSE TRANSCRIPTASES"/>
    <property type="match status" value="1"/>
</dbReference>